<dbReference type="NCBIfam" id="TIGR02605">
    <property type="entry name" value="CxxC_CxxC_SSSS"/>
    <property type="match status" value="1"/>
</dbReference>
<accession>A0A916KN62</accession>
<gene>
    <name evidence="2" type="ordered locus">cbdbA1501</name>
</gene>
<dbReference type="EMBL" id="AJ965256">
    <property type="protein sequence ID" value="CAI83523.1"/>
    <property type="molecule type" value="Genomic_DNA"/>
</dbReference>
<sequence>MKNIMPIYEYYCEKCHKTTELMSDFSKDNEYILCPICRGNAAKVFSNFNWHHQTPNFVKFQESADEKMHYAEKRLSEDKSLDPVAWLEKVKTANLAEKAVKSG</sequence>
<dbReference type="Pfam" id="PF09723">
    <property type="entry name" value="Zn_ribbon_8"/>
    <property type="match status" value="1"/>
</dbReference>
<dbReference type="SMART" id="SM00834">
    <property type="entry name" value="CxxC_CXXC_SSSS"/>
    <property type="match status" value="1"/>
</dbReference>
<dbReference type="InterPro" id="IPR013429">
    <property type="entry name" value="Regulatory_FmdB_Zinc_ribbon"/>
</dbReference>
<name>A0A916KN62_DEHMC</name>
<feature type="domain" description="Putative regulatory protein FmdB zinc ribbon" evidence="1">
    <location>
        <begin position="5"/>
        <end position="46"/>
    </location>
</feature>
<dbReference type="AlphaFoldDB" id="A0A916KN62"/>
<keyword evidence="3" id="KW-1185">Reference proteome</keyword>
<dbReference type="Proteomes" id="UP000000433">
    <property type="component" value="Chromosome"/>
</dbReference>
<organism evidence="2 3">
    <name type="scientific">Dehalococcoides mccartyi (strain CBDB1)</name>
    <dbReference type="NCBI Taxonomy" id="255470"/>
    <lineage>
        <taxon>Bacteria</taxon>
        <taxon>Bacillati</taxon>
        <taxon>Chloroflexota</taxon>
        <taxon>Dehalococcoidia</taxon>
        <taxon>Dehalococcoidales</taxon>
        <taxon>Dehalococcoidaceae</taxon>
        <taxon>Dehalococcoides</taxon>
    </lineage>
</organism>
<protein>
    <recommendedName>
        <fullName evidence="1">Putative regulatory protein FmdB zinc ribbon domain-containing protein</fullName>
    </recommendedName>
</protein>
<proteinExistence type="predicted"/>
<evidence type="ECO:0000313" key="2">
    <source>
        <dbReference type="EMBL" id="CAI83523.1"/>
    </source>
</evidence>
<dbReference type="KEGG" id="deh:cbdbA1501"/>
<evidence type="ECO:0000313" key="3">
    <source>
        <dbReference type="Proteomes" id="UP000000433"/>
    </source>
</evidence>
<reference evidence="2 3" key="1">
    <citation type="journal article" date="2005" name="Nat. Biotechnol.">
        <title>Genome sequence of the chlorinated compound-respiring bacterium Dehalococcoides species strain CBDB1.</title>
        <authorList>
            <person name="Kube M."/>
            <person name="Beck A."/>
            <person name="Zinder S.H."/>
            <person name="Kuhl H."/>
            <person name="Reinhardt R."/>
            <person name="Adrian L."/>
        </authorList>
    </citation>
    <scope>NUCLEOTIDE SEQUENCE [LARGE SCALE GENOMIC DNA]</scope>
    <source>
        <strain evidence="2 3">CBDB1</strain>
    </source>
</reference>
<evidence type="ECO:0000259" key="1">
    <source>
        <dbReference type="SMART" id="SM00834"/>
    </source>
</evidence>